<comment type="subcellular location">
    <subcellularLocation>
        <location evidence="3">Cell inner membrane</location>
        <topology evidence="3">Multi-pass membrane protein</topology>
    </subcellularLocation>
</comment>
<dbReference type="Gene3D" id="1.20.1300.10">
    <property type="entry name" value="Fumarate reductase/succinate dehydrogenase, transmembrane subunit"/>
    <property type="match status" value="1"/>
</dbReference>
<evidence type="ECO:0000256" key="4">
    <source>
        <dbReference type="ARBA" id="ARBA00005163"/>
    </source>
</evidence>
<protein>
    <recommendedName>
        <fullName evidence="18">Succinate dehydrogenase hydrophobic membrane anchor protein</fullName>
    </recommendedName>
</protein>
<gene>
    <name evidence="17" type="ORF">MNBD_GAMMA23-1667</name>
</gene>
<dbReference type="GO" id="GO:0006099">
    <property type="term" value="P:tricarboxylic acid cycle"/>
    <property type="evidence" value="ECO:0007669"/>
    <property type="project" value="UniProtKB-UniPathway"/>
</dbReference>
<comment type="function">
    <text evidence="2">Membrane-anchoring subunit of succinate dehydrogenase (SDH).</text>
</comment>
<keyword evidence="5" id="KW-0813">Transport</keyword>
<keyword evidence="8" id="KW-0816">Tricarboxylic acid cycle</keyword>
<dbReference type="PIRSF" id="PIRSF000169">
    <property type="entry name" value="SDH_D"/>
    <property type="match status" value="1"/>
</dbReference>
<dbReference type="AlphaFoldDB" id="A0A3B1A731"/>
<dbReference type="NCBIfam" id="TIGR02968">
    <property type="entry name" value="succ_dehyd_anc"/>
    <property type="match status" value="1"/>
</dbReference>
<feature type="transmembrane region" description="Helical" evidence="16">
    <location>
        <begin position="20"/>
        <end position="40"/>
    </location>
</feature>
<name>A0A3B1A731_9ZZZZ</name>
<dbReference type="GO" id="GO:0046872">
    <property type="term" value="F:metal ion binding"/>
    <property type="evidence" value="ECO:0007669"/>
    <property type="project" value="UniProtKB-KW"/>
</dbReference>
<keyword evidence="11" id="KW-0479">Metal-binding</keyword>
<evidence type="ECO:0000256" key="14">
    <source>
        <dbReference type="ARBA" id="ARBA00023004"/>
    </source>
</evidence>
<evidence type="ECO:0000256" key="7">
    <source>
        <dbReference type="ARBA" id="ARBA00022519"/>
    </source>
</evidence>
<proteinExistence type="predicted"/>
<evidence type="ECO:0008006" key="18">
    <source>
        <dbReference type="Google" id="ProtNLM"/>
    </source>
</evidence>
<comment type="cofactor">
    <cofactor evidence="1">
        <name>heme</name>
        <dbReference type="ChEBI" id="CHEBI:30413"/>
    </cofactor>
</comment>
<dbReference type="EMBL" id="UOFT01000049">
    <property type="protein sequence ID" value="VAW95893.1"/>
    <property type="molecule type" value="Genomic_DNA"/>
</dbReference>
<evidence type="ECO:0000256" key="8">
    <source>
        <dbReference type="ARBA" id="ARBA00022532"/>
    </source>
</evidence>
<reference evidence="17" key="1">
    <citation type="submission" date="2018-06" db="EMBL/GenBank/DDBJ databases">
        <authorList>
            <person name="Zhirakovskaya E."/>
        </authorList>
    </citation>
    <scope>NUCLEOTIDE SEQUENCE</scope>
</reference>
<evidence type="ECO:0000256" key="11">
    <source>
        <dbReference type="ARBA" id="ARBA00022723"/>
    </source>
</evidence>
<dbReference type="PANTHER" id="PTHR38689">
    <property type="entry name" value="SUCCINATE DEHYDROGENASE HYDROPHOBIC MEMBRANE ANCHOR SUBUNIT"/>
    <property type="match status" value="1"/>
</dbReference>
<evidence type="ECO:0000313" key="17">
    <source>
        <dbReference type="EMBL" id="VAW95893.1"/>
    </source>
</evidence>
<evidence type="ECO:0000256" key="2">
    <source>
        <dbReference type="ARBA" id="ARBA00004050"/>
    </source>
</evidence>
<dbReference type="GO" id="GO:0005886">
    <property type="term" value="C:plasma membrane"/>
    <property type="evidence" value="ECO:0007669"/>
    <property type="project" value="UniProtKB-SubCell"/>
</dbReference>
<keyword evidence="9" id="KW-0349">Heme</keyword>
<evidence type="ECO:0000256" key="9">
    <source>
        <dbReference type="ARBA" id="ARBA00022617"/>
    </source>
</evidence>
<evidence type="ECO:0000256" key="15">
    <source>
        <dbReference type="ARBA" id="ARBA00023136"/>
    </source>
</evidence>
<evidence type="ECO:0000256" key="10">
    <source>
        <dbReference type="ARBA" id="ARBA00022692"/>
    </source>
</evidence>
<dbReference type="GO" id="GO:0020037">
    <property type="term" value="F:heme binding"/>
    <property type="evidence" value="ECO:0007669"/>
    <property type="project" value="InterPro"/>
</dbReference>
<keyword evidence="14" id="KW-0408">Iron</keyword>
<keyword evidence="15 16" id="KW-0472">Membrane</keyword>
<feature type="transmembrane region" description="Helical" evidence="16">
    <location>
        <begin position="52"/>
        <end position="71"/>
    </location>
</feature>
<evidence type="ECO:0000256" key="13">
    <source>
        <dbReference type="ARBA" id="ARBA00022989"/>
    </source>
</evidence>
<evidence type="ECO:0000256" key="1">
    <source>
        <dbReference type="ARBA" id="ARBA00001971"/>
    </source>
</evidence>
<evidence type="ECO:0000256" key="12">
    <source>
        <dbReference type="ARBA" id="ARBA00022982"/>
    </source>
</evidence>
<organism evidence="17">
    <name type="scientific">hydrothermal vent metagenome</name>
    <dbReference type="NCBI Taxonomy" id="652676"/>
    <lineage>
        <taxon>unclassified sequences</taxon>
        <taxon>metagenomes</taxon>
        <taxon>ecological metagenomes</taxon>
    </lineage>
</organism>
<dbReference type="PANTHER" id="PTHR38689:SF1">
    <property type="entry name" value="SUCCINATE DEHYDROGENASE HYDROPHOBIC MEMBRANE ANCHOR SUBUNIT"/>
    <property type="match status" value="1"/>
</dbReference>
<dbReference type="GO" id="GO:0009055">
    <property type="term" value="F:electron transfer activity"/>
    <property type="evidence" value="ECO:0007669"/>
    <property type="project" value="TreeGrafter"/>
</dbReference>
<keyword evidence="13 16" id="KW-1133">Transmembrane helix</keyword>
<dbReference type="SUPFAM" id="SSF81343">
    <property type="entry name" value="Fumarate reductase respiratory complex transmembrane subunits"/>
    <property type="match status" value="1"/>
</dbReference>
<evidence type="ECO:0000256" key="5">
    <source>
        <dbReference type="ARBA" id="ARBA00022448"/>
    </source>
</evidence>
<keyword evidence="10 16" id="KW-0812">Transmembrane</keyword>
<feature type="transmembrane region" description="Helical" evidence="16">
    <location>
        <begin position="83"/>
        <end position="108"/>
    </location>
</feature>
<keyword evidence="7" id="KW-0997">Cell inner membrane</keyword>
<dbReference type="UniPathway" id="UPA00223"/>
<evidence type="ECO:0000256" key="16">
    <source>
        <dbReference type="SAM" id="Phobius"/>
    </source>
</evidence>
<dbReference type="Pfam" id="PF01127">
    <property type="entry name" value="Sdh_cyt"/>
    <property type="match status" value="1"/>
</dbReference>
<keyword evidence="12" id="KW-0249">Electron transport</keyword>
<comment type="pathway">
    <text evidence="4">Carbohydrate metabolism; tricarboxylic acid cycle.</text>
</comment>
<keyword evidence="6" id="KW-1003">Cell membrane</keyword>
<accession>A0A3B1A731</accession>
<dbReference type="InterPro" id="IPR034804">
    <property type="entry name" value="SQR/QFR_C/D"/>
</dbReference>
<evidence type="ECO:0000256" key="3">
    <source>
        <dbReference type="ARBA" id="ARBA00004429"/>
    </source>
</evidence>
<dbReference type="GO" id="GO:0017004">
    <property type="term" value="P:cytochrome complex assembly"/>
    <property type="evidence" value="ECO:0007669"/>
    <property type="project" value="TreeGrafter"/>
</dbReference>
<dbReference type="InterPro" id="IPR000701">
    <property type="entry name" value="SuccDH_FuR_B_TM-su"/>
</dbReference>
<sequence length="113" mass="13095">MSWQAQGFRAWFFQRLSAIYIVWCLLVVIVGLFTGAITSFDEWQHLFSSPVVNILVLLFFIAIMVHAWVGIRDIVIDYVHYAAARLIVLNLLMLFLISMSVWITYILLSLVEL</sequence>
<dbReference type="InterPro" id="IPR014312">
    <property type="entry name" value="Succ_DH_anchor"/>
</dbReference>
<evidence type="ECO:0000256" key="6">
    <source>
        <dbReference type="ARBA" id="ARBA00022475"/>
    </source>
</evidence>